<keyword evidence="3" id="KW-1185">Reference proteome</keyword>
<dbReference type="EMBL" id="FNNJ01000021">
    <property type="protein sequence ID" value="SDY08352.1"/>
    <property type="molecule type" value="Genomic_DNA"/>
</dbReference>
<keyword evidence="1" id="KW-0472">Membrane</keyword>
<feature type="transmembrane region" description="Helical" evidence="1">
    <location>
        <begin position="95"/>
        <end position="113"/>
    </location>
</feature>
<proteinExistence type="predicted"/>
<feature type="transmembrane region" description="Helical" evidence="1">
    <location>
        <begin position="43"/>
        <end position="65"/>
    </location>
</feature>
<dbReference type="AlphaFoldDB" id="A0A1H3GYJ6"/>
<dbReference type="STRING" id="762486.SAMN05444411_1212"/>
<dbReference type="Proteomes" id="UP000199595">
    <property type="component" value="Unassembled WGS sequence"/>
</dbReference>
<feature type="transmembrane region" description="Helical" evidence="1">
    <location>
        <begin position="12"/>
        <end position="31"/>
    </location>
</feature>
<evidence type="ECO:0000313" key="3">
    <source>
        <dbReference type="Proteomes" id="UP000199595"/>
    </source>
</evidence>
<organism evidence="2 3">
    <name type="scientific">Lutibacter oricola</name>
    <dbReference type="NCBI Taxonomy" id="762486"/>
    <lineage>
        <taxon>Bacteria</taxon>
        <taxon>Pseudomonadati</taxon>
        <taxon>Bacteroidota</taxon>
        <taxon>Flavobacteriia</taxon>
        <taxon>Flavobacteriales</taxon>
        <taxon>Flavobacteriaceae</taxon>
        <taxon>Lutibacter</taxon>
    </lineage>
</organism>
<feature type="transmembrane region" description="Helical" evidence="1">
    <location>
        <begin position="125"/>
        <end position="143"/>
    </location>
</feature>
<keyword evidence="1" id="KW-0812">Transmembrane</keyword>
<dbReference type="RefSeq" id="WP_090126534.1">
    <property type="nucleotide sequence ID" value="NZ_FNNJ01000021.1"/>
</dbReference>
<reference evidence="2 3" key="1">
    <citation type="submission" date="2016-10" db="EMBL/GenBank/DDBJ databases">
        <authorList>
            <person name="de Groot N.N."/>
        </authorList>
    </citation>
    <scope>NUCLEOTIDE SEQUENCE [LARGE SCALE GENOMIC DNA]</scope>
    <source>
        <strain evidence="2 3">DSM 24956</strain>
    </source>
</reference>
<evidence type="ECO:0000313" key="2">
    <source>
        <dbReference type="EMBL" id="SDY08352.1"/>
    </source>
</evidence>
<evidence type="ECO:0000256" key="1">
    <source>
        <dbReference type="SAM" id="Phobius"/>
    </source>
</evidence>
<name>A0A1H3GYJ6_9FLAO</name>
<sequence>MNIKKYIRKEYKGWIIAIFLFLILLAFGKSFEYIKSIAELNPIFKIGQIILILVFGFSFVFYVIYVSGLEHNAELEFREYEPEDVERLKRNLNKMLTVFSVSSVLWIIGNLIIGIEYGNAENLKYFIAIISLPIILNGIMIYIKNGIKTAYNNV</sequence>
<keyword evidence="1" id="KW-1133">Transmembrane helix</keyword>
<dbReference type="OrthoDB" id="1438066at2"/>
<gene>
    <name evidence="2" type="ORF">SAMN05444411_1212</name>
</gene>
<accession>A0A1H3GYJ6</accession>
<protein>
    <submittedName>
        <fullName evidence="2">Uncharacterized protein</fullName>
    </submittedName>
</protein>